<feature type="transmembrane region" description="Helical" evidence="6">
    <location>
        <begin position="12"/>
        <end position="35"/>
    </location>
</feature>
<proteinExistence type="predicted"/>
<reference evidence="7 8" key="1">
    <citation type="submission" date="2018-09" db="EMBL/GenBank/DDBJ databases">
        <title>The draft genome of Acinetobacter spp. strains.</title>
        <authorList>
            <person name="Qin J."/>
            <person name="Feng Y."/>
            <person name="Zong Z."/>
        </authorList>
    </citation>
    <scope>NUCLEOTIDE SEQUENCE [LARGE SCALE GENOMIC DNA]</scope>
    <source>
        <strain evidence="7 8">WCHAc060012</strain>
    </source>
</reference>
<evidence type="ECO:0000313" key="8">
    <source>
        <dbReference type="Proteomes" id="UP000282388"/>
    </source>
</evidence>
<comment type="caution">
    <text evidence="7">The sequence shown here is derived from an EMBL/GenBank/DDBJ whole genome shotgun (WGS) entry which is preliminary data.</text>
</comment>
<evidence type="ECO:0000256" key="1">
    <source>
        <dbReference type="ARBA" id="ARBA00004167"/>
    </source>
</evidence>
<gene>
    <name evidence="7" type="ORF">D7V32_04420</name>
</gene>
<evidence type="ECO:0000256" key="3">
    <source>
        <dbReference type="ARBA" id="ARBA00022692"/>
    </source>
</evidence>
<name>A0A3A8EHS8_9GAMM</name>
<dbReference type="PROSITE" id="PS00409">
    <property type="entry name" value="PROKAR_NTER_METHYL"/>
    <property type="match status" value="1"/>
</dbReference>
<dbReference type="AlphaFoldDB" id="A0A3A8EHS8"/>
<dbReference type="InterPro" id="IPR012902">
    <property type="entry name" value="N_methyl_site"/>
</dbReference>
<dbReference type="GO" id="GO:0015627">
    <property type="term" value="C:type II protein secretion system complex"/>
    <property type="evidence" value="ECO:0007669"/>
    <property type="project" value="InterPro"/>
</dbReference>
<dbReference type="Gene3D" id="3.30.700.10">
    <property type="entry name" value="Glycoprotein, Type 4 Pilin"/>
    <property type="match status" value="1"/>
</dbReference>
<keyword evidence="5 6" id="KW-0472">Membrane</keyword>
<keyword evidence="3 6" id="KW-0812">Transmembrane</keyword>
<dbReference type="InterPro" id="IPR002416">
    <property type="entry name" value="T2SS_protein-GspH"/>
</dbReference>
<keyword evidence="2" id="KW-0488">Methylation</keyword>
<dbReference type="NCBIfam" id="TIGR02532">
    <property type="entry name" value="IV_pilin_GFxxxE"/>
    <property type="match status" value="1"/>
</dbReference>
<accession>A0A3A8EHS8</accession>
<dbReference type="GO" id="GO:0015628">
    <property type="term" value="P:protein secretion by the type II secretion system"/>
    <property type="evidence" value="ECO:0007669"/>
    <property type="project" value="InterPro"/>
</dbReference>
<evidence type="ECO:0000256" key="2">
    <source>
        <dbReference type="ARBA" id="ARBA00022481"/>
    </source>
</evidence>
<dbReference type="InterPro" id="IPR045584">
    <property type="entry name" value="Pilin-like"/>
</dbReference>
<sequence>MIKQGSSSTRGFTLVELMVVIVIMSILASLLLMNIGGMDQRKAMQAREVFIMDMRKMLRTANDQSRILALNPQIATDVANFQYSAVEYLPQQQNTALISQNNTWKPFNDFKVRVLPDHVSFDVQPLEHQYANARNSELLQQNAPKLIWLGNGEAKPVRVQFYLEDRPVGEEIRIDHLGKIANES</sequence>
<comment type="subcellular location">
    <subcellularLocation>
        <location evidence="1">Membrane</location>
        <topology evidence="1">Single-pass membrane protein</topology>
    </subcellularLocation>
</comment>
<keyword evidence="4 6" id="KW-1133">Transmembrane helix</keyword>
<dbReference type="PRINTS" id="PR00885">
    <property type="entry name" value="BCTERIALGSPH"/>
</dbReference>
<evidence type="ECO:0000256" key="4">
    <source>
        <dbReference type="ARBA" id="ARBA00022989"/>
    </source>
</evidence>
<dbReference type="RefSeq" id="WP_120401705.1">
    <property type="nucleotide sequence ID" value="NZ_RAXV01000006.1"/>
</dbReference>
<evidence type="ECO:0000313" key="7">
    <source>
        <dbReference type="EMBL" id="RKG33046.1"/>
    </source>
</evidence>
<protein>
    <submittedName>
        <fullName evidence="7">Type II secretion system protein</fullName>
    </submittedName>
</protein>
<dbReference type="Pfam" id="PF07963">
    <property type="entry name" value="N_methyl"/>
    <property type="match status" value="1"/>
</dbReference>
<dbReference type="SUPFAM" id="SSF54523">
    <property type="entry name" value="Pili subunits"/>
    <property type="match status" value="1"/>
</dbReference>
<organism evidence="7 8">
    <name type="scientific">Acinetobacter tianfuensis</name>
    <dbReference type="NCBI Taxonomy" id="2419603"/>
    <lineage>
        <taxon>Bacteria</taxon>
        <taxon>Pseudomonadati</taxon>
        <taxon>Pseudomonadota</taxon>
        <taxon>Gammaproteobacteria</taxon>
        <taxon>Moraxellales</taxon>
        <taxon>Moraxellaceae</taxon>
        <taxon>Acinetobacter</taxon>
    </lineage>
</organism>
<keyword evidence="8" id="KW-1185">Reference proteome</keyword>
<dbReference type="EMBL" id="RAXV01000006">
    <property type="protein sequence ID" value="RKG33046.1"/>
    <property type="molecule type" value="Genomic_DNA"/>
</dbReference>
<dbReference type="GO" id="GO:0016020">
    <property type="term" value="C:membrane"/>
    <property type="evidence" value="ECO:0007669"/>
    <property type="project" value="UniProtKB-SubCell"/>
</dbReference>
<dbReference type="Proteomes" id="UP000282388">
    <property type="component" value="Unassembled WGS sequence"/>
</dbReference>
<dbReference type="OrthoDB" id="6656660at2"/>
<evidence type="ECO:0000256" key="6">
    <source>
        <dbReference type="SAM" id="Phobius"/>
    </source>
</evidence>
<evidence type="ECO:0000256" key="5">
    <source>
        <dbReference type="ARBA" id="ARBA00023136"/>
    </source>
</evidence>